<evidence type="ECO:0000313" key="2">
    <source>
        <dbReference type="EMBL" id="GBN59675.1"/>
    </source>
</evidence>
<feature type="compositionally biased region" description="Polar residues" evidence="1">
    <location>
        <begin position="39"/>
        <end position="48"/>
    </location>
</feature>
<organism evidence="2 3">
    <name type="scientific">Araneus ventricosus</name>
    <name type="common">Orbweaver spider</name>
    <name type="synonym">Epeira ventricosa</name>
    <dbReference type="NCBI Taxonomy" id="182803"/>
    <lineage>
        <taxon>Eukaryota</taxon>
        <taxon>Metazoa</taxon>
        <taxon>Ecdysozoa</taxon>
        <taxon>Arthropoda</taxon>
        <taxon>Chelicerata</taxon>
        <taxon>Arachnida</taxon>
        <taxon>Araneae</taxon>
        <taxon>Araneomorphae</taxon>
        <taxon>Entelegynae</taxon>
        <taxon>Araneoidea</taxon>
        <taxon>Araneidae</taxon>
        <taxon>Araneus</taxon>
    </lineage>
</organism>
<dbReference type="EMBL" id="BGPR01013211">
    <property type="protein sequence ID" value="GBN59675.1"/>
    <property type="molecule type" value="Genomic_DNA"/>
</dbReference>
<dbReference type="AlphaFoldDB" id="A0A4Y2Q677"/>
<feature type="compositionally biased region" description="Basic and acidic residues" evidence="1">
    <location>
        <begin position="28"/>
        <end position="37"/>
    </location>
</feature>
<feature type="compositionally biased region" description="Polar residues" evidence="1">
    <location>
        <begin position="74"/>
        <end position="85"/>
    </location>
</feature>
<comment type="caution">
    <text evidence="2">The sequence shown here is derived from an EMBL/GenBank/DDBJ whole genome shotgun (WGS) entry which is preliminary data.</text>
</comment>
<gene>
    <name evidence="2" type="ORF">AVEN_233752_1</name>
</gene>
<protein>
    <submittedName>
        <fullName evidence="2">Uncharacterized protein</fullName>
    </submittedName>
</protein>
<sequence length="94" mass="10482">MERNRKAEIETGAGTKNERGTEVLTMEPEVRKTDRKLQKSASGNLEAQRNQPCANWLIARNEVHKLNGSLKETSSLCWSRGNGSSVREHSKTGT</sequence>
<dbReference type="Proteomes" id="UP000499080">
    <property type="component" value="Unassembled WGS sequence"/>
</dbReference>
<accession>A0A4Y2Q677</accession>
<evidence type="ECO:0000256" key="1">
    <source>
        <dbReference type="SAM" id="MobiDB-lite"/>
    </source>
</evidence>
<feature type="region of interest" description="Disordered" evidence="1">
    <location>
        <begin position="1"/>
        <end position="48"/>
    </location>
</feature>
<evidence type="ECO:0000313" key="3">
    <source>
        <dbReference type="Proteomes" id="UP000499080"/>
    </source>
</evidence>
<feature type="region of interest" description="Disordered" evidence="1">
    <location>
        <begin position="74"/>
        <end position="94"/>
    </location>
</feature>
<name>A0A4Y2Q677_ARAVE</name>
<keyword evidence="3" id="KW-1185">Reference proteome</keyword>
<reference evidence="2 3" key="1">
    <citation type="journal article" date="2019" name="Sci. Rep.">
        <title>Orb-weaving spider Araneus ventricosus genome elucidates the spidroin gene catalogue.</title>
        <authorList>
            <person name="Kono N."/>
            <person name="Nakamura H."/>
            <person name="Ohtoshi R."/>
            <person name="Moran D.A.P."/>
            <person name="Shinohara A."/>
            <person name="Yoshida Y."/>
            <person name="Fujiwara M."/>
            <person name="Mori M."/>
            <person name="Tomita M."/>
            <person name="Arakawa K."/>
        </authorList>
    </citation>
    <scope>NUCLEOTIDE SEQUENCE [LARGE SCALE GENOMIC DNA]</scope>
</reference>
<proteinExistence type="predicted"/>